<comment type="caution">
    <text evidence="1">The sequence shown here is derived from an EMBL/GenBank/DDBJ whole genome shotgun (WGS) entry which is preliminary data.</text>
</comment>
<keyword evidence="1" id="KW-0456">Lyase</keyword>
<dbReference type="EMBL" id="JAMZIH010006097">
    <property type="protein sequence ID" value="KAJ1674289.1"/>
    <property type="molecule type" value="Genomic_DNA"/>
</dbReference>
<proteinExistence type="predicted"/>
<evidence type="ECO:0000313" key="1">
    <source>
        <dbReference type="EMBL" id="KAJ1674289.1"/>
    </source>
</evidence>
<keyword evidence="2" id="KW-1185">Reference proteome</keyword>
<dbReference type="EC" id="4.1.3.1" evidence="1"/>
<sequence length="541" mass="59815">MTRDFVDAEEQAFREEVEQVKQWWSSPRFKHTRRPYTAESIVSKRGTLRQEYVSNAMAKKLWALLQRHRANGTCASTFGCLDPVQVVQMAKYLEVVYVSGWQCSSTASTSNEPGPDLADYPMDTVPNKVEQLFMAQQFHDRKQTAARLSLPVEQRRAMPRTDFLRPIIADADTGHGGITATMRLAKMFAERGAAAIHVEDQHIVKKCGHMGGKVLVPVAEHVNRLVAIRAQFDVMGTETLVVARTDAEAASLLTSNIDPRDHPFILGATSPGVPPLAEAMTRAQAAGAAGARLEAVEREWVARAGLKTFGEAVQDWARREGHAADRVAAFVAEAGRASHAEARALAAKHFGRGAGEAVHWDWDKSRTREGYYRYRGGTAACIMRANCFAPHADLLWMESARPVVAQAREFAEGVRREHPHAMLAYNLSPSFNWDAAGLSEADMRAFIPTLASLGFVWQFITLGGFHANGLVTDQFARRFAREGMLAYVRDIQRQEREHGVETLEHQKWSGAYYIDSLMALPTGGVSSTAAMSAGVTESQFK</sequence>
<reference evidence="1" key="1">
    <citation type="submission" date="2022-06" db="EMBL/GenBank/DDBJ databases">
        <title>Phylogenomic reconstructions and comparative analyses of Kickxellomycotina fungi.</title>
        <authorList>
            <person name="Reynolds N.K."/>
            <person name="Stajich J.E."/>
            <person name="Barry K."/>
            <person name="Grigoriev I.V."/>
            <person name="Crous P."/>
            <person name="Smith M.E."/>
        </authorList>
    </citation>
    <scope>NUCLEOTIDE SEQUENCE</scope>
    <source>
        <strain evidence="1">RSA 2271</strain>
    </source>
</reference>
<evidence type="ECO:0000313" key="2">
    <source>
        <dbReference type="Proteomes" id="UP001145114"/>
    </source>
</evidence>
<name>A0ACC1HK50_9FUNG</name>
<dbReference type="Proteomes" id="UP001145114">
    <property type="component" value="Unassembled WGS sequence"/>
</dbReference>
<accession>A0ACC1HK50</accession>
<gene>
    <name evidence="1" type="primary">ICL1</name>
    <name evidence="1" type="ORF">EV182_003588</name>
</gene>
<organism evidence="1 2">
    <name type="scientific">Spiromyces aspiralis</name>
    <dbReference type="NCBI Taxonomy" id="68401"/>
    <lineage>
        <taxon>Eukaryota</taxon>
        <taxon>Fungi</taxon>
        <taxon>Fungi incertae sedis</taxon>
        <taxon>Zoopagomycota</taxon>
        <taxon>Kickxellomycotina</taxon>
        <taxon>Kickxellomycetes</taxon>
        <taxon>Kickxellales</taxon>
        <taxon>Kickxellaceae</taxon>
        <taxon>Spiromyces</taxon>
    </lineage>
</organism>
<protein>
    <submittedName>
        <fullName evidence="1">Isocitrate lyase 1</fullName>
        <ecNumber evidence="1">4.1.3.1</ecNumber>
    </submittedName>
</protein>